<evidence type="ECO:0000259" key="2">
    <source>
        <dbReference type="Pfam" id="PF04069"/>
    </source>
</evidence>
<feature type="compositionally biased region" description="Low complexity" evidence="1">
    <location>
        <begin position="74"/>
        <end position="84"/>
    </location>
</feature>
<dbReference type="SUPFAM" id="SSF53850">
    <property type="entry name" value="Periplasmic binding protein-like II"/>
    <property type="match status" value="2"/>
</dbReference>
<protein>
    <recommendedName>
        <fullName evidence="2">ABC-type glycine betaine transport system substrate-binding domain-containing protein</fullName>
    </recommendedName>
</protein>
<dbReference type="GO" id="GO:0043190">
    <property type="term" value="C:ATP-binding cassette (ABC) transporter complex"/>
    <property type="evidence" value="ECO:0007669"/>
    <property type="project" value="InterPro"/>
</dbReference>
<dbReference type="Gene3D" id="3.40.190.120">
    <property type="entry name" value="Osmoprotection protein (prox), domain 2"/>
    <property type="match status" value="1"/>
</dbReference>
<sequence length="462" mass="47532">MEPARRRHGDRGAARADRAAGGARGDRLHRGARPAARRAQPPHGRRRAAGRPGPALPRPARDLPRPHHRRDAHVGAGRLLRRGPLVPPGGAGAAAAGQPRARGPRAGRARGRGPGGTGGGPVSRRRVAAGLLAVAALTGCGGGAPEQPPTTAASPAAEPVRIAAGPTGQTAVLAHVYAGRLREAGFDASVVDAGTERADYLGALERGEVEVAADYSGNLYLHLRGRAPVGPATAAPTGGATPTPTPSPDAEDGGLAEDLSELLGLGEERADDDDVLAGVQDVLPEGLRTLEPAPAENTVAVVVTRPTAVEHELTDLGDLGPVCDELALGTDLDFAGRSYGPEGLEDAYECVPGRFVPFGDQDDLVDALLEDRVQAAALFTASPAIEDNALVVLADPLNNFVPQRVVPVAAEDLPDAAADVVDGVSAQIGTEDLVLMTRMTSARDPYTPEEAARYWLEGGDDT</sequence>
<gene>
    <name evidence="3" type="ORF">E2R59_15800</name>
</gene>
<accession>A0A4R5Y537</accession>
<dbReference type="Pfam" id="PF04069">
    <property type="entry name" value="OpuAC"/>
    <property type="match status" value="1"/>
</dbReference>
<evidence type="ECO:0000256" key="1">
    <source>
        <dbReference type="SAM" id="MobiDB-lite"/>
    </source>
</evidence>
<dbReference type="AlphaFoldDB" id="A0A4R5Y537"/>
<feature type="region of interest" description="Disordered" evidence="1">
    <location>
        <begin position="230"/>
        <end position="255"/>
    </location>
</feature>
<dbReference type="EMBL" id="SMZT01000008">
    <property type="protein sequence ID" value="TDL39594.1"/>
    <property type="molecule type" value="Genomic_DNA"/>
</dbReference>
<dbReference type="Proteomes" id="UP000295163">
    <property type="component" value="Unassembled WGS sequence"/>
</dbReference>
<dbReference type="Gene3D" id="3.40.190.10">
    <property type="entry name" value="Periplasmic binding protein-like II"/>
    <property type="match status" value="2"/>
</dbReference>
<feature type="compositionally biased region" description="Low complexity" evidence="1">
    <location>
        <begin position="230"/>
        <end position="242"/>
    </location>
</feature>
<dbReference type="InterPro" id="IPR007210">
    <property type="entry name" value="ABC_Gly_betaine_transp_sub-bd"/>
</dbReference>
<feature type="domain" description="ABC-type glycine betaine transport system substrate-binding" evidence="2">
    <location>
        <begin position="159"/>
        <end position="457"/>
    </location>
</feature>
<proteinExistence type="predicted"/>
<feature type="compositionally biased region" description="Basic residues" evidence="1">
    <location>
        <begin position="102"/>
        <end position="111"/>
    </location>
</feature>
<comment type="caution">
    <text evidence="3">The sequence shown here is derived from an EMBL/GenBank/DDBJ whole genome shotgun (WGS) entry which is preliminary data.</text>
</comment>
<dbReference type="GO" id="GO:0022857">
    <property type="term" value="F:transmembrane transporter activity"/>
    <property type="evidence" value="ECO:0007669"/>
    <property type="project" value="InterPro"/>
</dbReference>
<name>A0A4R5Y537_KOCRO</name>
<feature type="region of interest" description="Disordered" evidence="1">
    <location>
        <begin position="1"/>
        <end position="122"/>
    </location>
</feature>
<reference evidence="3 4" key="1">
    <citation type="submission" date="2019-03" db="EMBL/GenBank/DDBJ databases">
        <title>Genome Sequencing and Assembly of Various Microbes Isolated from Partially Reclaimed Soil and Acid Mine Drainage (AMD) Site.</title>
        <authorList>
            <person name="Steinbock B."/>
            <person name="Bechtold R."/>
            <person name="Sevigny J.L."/>
            <person name="Thomas D."/>
            <person name="Cuthill L.R."/>
            <person name="Aveiro Johannsen E.J."/>
            <person name="Thomas K."/>
            <person name="Ghosh A."/>
        </authorList>
    </citation>
    <scope>NUCLEOTIDE SEQUENCE [LARGE SCALE GENOMIC DNA]</scope>
    <source>
        <strain evidence="3 4">S-A3</strain>
    </source>
</reference>
<feature type="compositionally biased region" description="Gly residues" evidence="1">
    <location>
        <begin position="112"/>
        <end position="121"/>
    </location>
</feature>
<evidence type="ECO:0000313" key="3">
    <source>
        <dbReference type="EMBL" id="TDL39594.1"/>
    </source>
</evidence>
<feature type="compositionally biased region" description="Basic and acidic residues" evidence="1">
    <location>
        <begin position="10"/>
        <end position="29"/>
    </location>
</feature>
<organism evidence="3 4">
    <name type="scientific">Kocuria rosea</name>
    <name type="common">Deinococcus erythromyxa</name>
    <name type="synonym">Micrococcus rubens</name>
    <dbReference type="NCBI Taxonomy" id="1275"/>
    <lineage>
        <taxon>Bacteria</taxon>
        <taxon>Bacillati</taxon>
        <taxon>Actinomycetota</taxon>
        <taxon>Actinomycetes</taxon>
        <taxon>Micrococcales</taxon>
        <taxon>Micrococcaceae</taxon>
        <taxon>Kocuria</taxon>
    </lineage>
</organism>
<evidence type="ECO:0000313" key="4">
    <source>
        <dbReference type="Proteomes" id="UP000295163"/>
    </source>
</evidence>